<keyword evidence="13" id="KW-1185">Reference proteome</keyword>
<dbReference type="RefSeq" id="WP_167972791.1">
    <property type="nucleotide sequence ID" value="NZ_BHZG01000335.1"/>
</dbReference>
<comment type="caution">
    <text evidence="12">The sequence shown here is derived from an EMBL/GenBank/DDBJ whole genome shotgun (WGS) entry which is preliminary data.</text>
</comment>
<name>A0A7X6D3Q8_9ACTN</name>
<evidence type="ECO:0000256" key="7">
    <source>
        <dbReference type="ARBA" id="ARBA00022679"/>
    </source>
</evidence>
<evidence type="ECO:0000256" key="9">
    <source>
        <dbReference type="ARBA" id="ARBA00030757"/>
    </source>
</evidence>
<dbReference type="InterPro" id="IPR000682">
    <property type="entry name" value="PCMT"/>
</dbReference>
<evidence type="ECO:0000256" key="6">
    <source>
        <dbReference type="ARBA" id="ARBA00022603"/>
    </source>
</evidence>
<evidence type="ECO:0000256" key="3">
    <source>
        <dbReference type="ARBA" id="ARBA00011890"/>
    </source>
</evidence>
<dbReference type="Gene3D" id="3.40.50.150">
    <property type="entry name" value="Vaccinia Virus protein VP39"/>
    <property type="match status" value="1"/>
</dbReference>
<dbReference type="PANTHER" id="PTHR11579">
    <property type="entry name" value="PROTEIN-L-ISOASPARTATE O-METHYLTRANSFERASE"/>
    <property type="match status" value="1"/>
</dbReference>
<protein>
    <recommendedName>
        <fullName evidence="4">Protein-L-isoaspartate O-methyltransferase</fullName>
        <ecNumber evidence="3">2.1.1.77</ecNumber>
    </recommendedName>
    <alternativeName>
        <fullName evidence="11">L-isoaspartyl protein carboxyl methyltransferase</fullName>
    </alternativeName>
    <alternativeName>
        <fullName evidence="9">Protein L-isoaspartyl methyltransferase</fullName>
    </alternativeName>
    <alternativeName>
        <fullName evidence="10">Protein-beta-aspartate methyltransferase</fullName>
    </alternativeName>
</protein>
<keyword evidence="5" id="KW-0963">Cytoplasm</keyword>
<evidence type="ECO:0000256" key="10">
    <source>
        <dbReference type="ARBA" id="ARBA00031323"/>
    </source>
</evidence>
<dbReference type="GO" id="GO:0005737">
    <property type="term" value="C:cytoplasm"/>
    <property type="evidence" value="ECO:0007669"/>
    <property type="project" value="UniProtKB-SubCell"/>
</dbReference>
<keyword evidence="6 12" id="KW-0489">Methyltransferase</keyword>
<dbReference type="InterPro" id="IPR029063">
    <property type="entry name" value="SAM-dependent_MTases_sf"/>
</dbReference>
<proteinExistence type="inferred from homology"/>
<evidence type="ECO:0000313" key="12">
    <source>
        <dbReference type="EMBL" id="NJQ07625.1"/>
    </source>
</evidence>
<evidence type="ECO:0000256" key="2">
    <source>
        <dbReference type="ARBA" id="ARBA00005369"/>
    </source>
</evidence>
<dbReference type="CDD" id="cd02440">
    <property type="entry name" value="AdoMet_MTases"/>
    <property type="match status" value="1"/>
</dbReference>
<dbReference type="AlphaFoldDB" id="A0A7X6D3Q8"/>
<keyword evidence="7 12" id="KW-0808">Transferase</keyword>
<dbReference type="SUPFAM" id="SSF53335">
    <property type="entry name" value="S-adenosyl-L-methionine-dependent methyltransferases"/>
    <property type="match status" value="1"/>
</dbReference>
<evidence type="ECO:0000256" key="1">
    <source>
        <dbReference type="ARBA" id="ARBA00004496"/>
    </source>
</evidence>
<gene>
    <name evidence="12" type="ORF">HCN56_19060</name>
</gene>
<comment type="subcellular location">
    <subcellularLocation>
        <location evidence="1">Cytoplasm</location>
    </subcellularLocation>
</comment>
<sequence length="365" mass="39206">MERTEETDRTALRLRTELIEGLDTAGVLPDPAWRAAFAAVPRHVFVPYFYDVSGLRIGGERRAEAWLRGVHSDQALVTRRHAGEPVSSSSQPSLMASMLHALDVAEGCRVLEIGTGTGYNAALLAHRLGDARVTSVDVVAEITATARARLAAAGYGPRVVTADGSLGWPEGAPYDRIIATCRVDRVPPAWLRQSGRAGLIVAPLGQGLVRVEPEGPDRAVGRFLGAAYFMPLRRPGPQPAAPAPASTPAAAGRTTQLPAEAVGDVDFRFLVSVLEPDLDWRVDAAVAPRSVSVRATDGSTARRFPDGTVTEAGPRRLWAALEGYFAEFEGAGRPGPERYGLTIEGERQWLWLDGPEGRRWPLPGD</sequence>
<dbReference type="PANTHER" id="PTHR11579:SF0">
    <property type="entry name" value="PROTEIN-L-ISOASPARTATE(D-ASPARTATE) O-METHYLTRANSFERASE"/>
    <property type="match status" value="1"/>
</dbReference>
<dbReference type="GO" id="GO:0004719">
    <property type="term" value="F:protein-L-isoaspartate (D-aspartate) O-methyltransferase activity"/>
    <property type="evidence" value="ECO:0007669"/>
    <property type="project" value="UniProtKB-EC"/>
</dbReference>
<reference evidence="12 13" key="1">
    <citation type="submission" date="2020-03" db="EMBL/GenBank/DDBJ databases">
        <title>Draft genome of Streptomyces sp. ventii, isolated from the Axial Seamount in the Pacific Ocean, and resequencing of the two type strains Streptomyces lonarensis strain NCL 716 and Streptomyces bohaiensis strain 11A07.</title>
        <authorList>
            <person name="Loughran R.M."/>
            <person name="Pfannmuller K.M."/>
            <person name="Wasson B.J."/>
            <person name="Deadmond M.C."/>
            <person name="Paddock B.E."/>
            <person name="Koyack M.J."/>
            <person name="Gallegos D.A."/>
            <person name="Mitchell E.A."/>
            <person name="Ushijima B."/>
            <person name="Saw J.H."/>
            <person name="Mcphail K.L."/>
            <person name="Videau P."/>
        </authorList>
    </citation>
    <scope>NUCLEOTIDE SEQUENCE [LARGE SCALE GENOMIC DNA]</scope>
    <source>
        <strain evidence="12 13">NCL716</strain>
    </source>
</reference>
<dbReference type="Pfam" id="PF01135">
    <property type="entry name" value="PCMT"/>
    <property type="match status" value="1"/>
</dbReference>
<evidence type="ECO:0000256" key="8">
    <source>
        <dbReference type="ARBA" id="ARBA00022691"/>
    </source>
</evidence>
<evidence type="ECO:0000256" key="4">
    <source>
        <dbReference type="ARBA" id="ARBA00013346"/>
    </source>
</evidence>
<accession>A0A7X6D3Q8</accession>
<dbReference type="EMBL" id="JAAVJD010000178">
    <property type="protein sequence ID" value="NJQ07625.1"/>
    <property type="molecule type" value="Genomic_DNA"/>
</dbReference>
<dbReference type="Proteomes" id="UP000578686">
    <property type="component" value="Unassembled WGS sequence"/>
</dbReference>
<dbReference type="PROSITE" id="PS01279">
    <property type="entry name" value="PCMT"/>
    <property type="match status" value="1"/>
</dbReference>
<dbReference type="EC" id="2.1.1.77" evidence="3"/>
<dbReference type="GO" id="GO:0032259">
    <property type="term" value="P:methylation"/>
    <property type="evidence" value="ECO:0007669"/>
    <property type="project" value="UniProtKB-KW"/>
</dbReference>
<comment type="similarity">
    <text evidence="2">Belongs to the methyltransferase superfamily. L-isoaspartyl/D-aspartyl protein methyltransferase family.</text>
</comment>
<organism evidence="12 13">
    <name type="scientific">Streptomyces lonarensis</name>
    <dbReference type="NCBI Taxonomy" id="700599"/>
    <lineage>
        <taxon>Bacteria</taxon>
        <taxon>Bacillati</taxon>
        <taxon>Actinomycetota</taxon>
        <taxon>Actinomycetes</taxon>
        <taxon>Kitasatosporales</taxon>
        <taxon>Streptomycetaceae</taxon>
        <taxon>Streptomyces</taxon>
    </lineage>
</organism>
<evidence type="ECO:0000256" key="11">
    <source>
        <dbReference type="ARBA" id="ARBA00031350"/>
    </source>
</evidence>
<evidence type="ECO:0000313" key="13">
    <source>
        <dbReference type="Proteomes" id="UP000578686"/>
    </source>
</evidence>
<keyword evidence="8" id="KW-0949">S-adenosyl-L-methionine</keyword>
<evidence type="ECO:0000256" key="5">
    <source>
        <dbReference type="ARBA" id="ARBA00022490"/>
    </source>
</evidence>